<reference evidence="1 2" key="1">
    <citation type="journal article" date="2016" name="Nat. Commun.">
        <title>Thousands of microbial genomes shed light on interconnected biogeochemical processes in an aquifer system.</title>
        <authorList>
            <person name="Anantharaman K."/>
            <person name="Brown C.T."/>
            <person name="Hug L.A."/>
            <person name="Sharon I."/>
            <person name="Castelle C.J."/>
            <person name="Probst A.J."/>
            <person name="Thomas B.C."/>
            <person name="Singh A."/>
            <person name="Wilkins M.J."/>
            <person name="Karaoz U."/>
            <person name="Brodie E.L."/>
            <person name="Williams K.H."/>
            <person name="Hubbard S.S."/>
            <person name="Banfield J.F."/>
        </authorList>
    </citation>
    <scope>NUCLEOTIDE SEQUENCE [LARGE SCALE GENOMIC DNA]</scope>
</reference>
<accession>A0A1F5NN81</accession>
<dbReference type="InterPro" id="IPR009874">
    <property type="entry name" value="DUF1428"/>
</dbReference>
<dbReference type="STRING" id="1817824.A2751_00780"/>
<dbReference type="Proteomes" id="UP000176864">
    <property type="component" value="Unassembled WGS sequence"/>
</dbReference>
<proteinExistence type="predicted"/>
<name>A0A1F5NN81_9BACT</name>
<dbReference type="PIRSF" id="PIRSF007028">
    <property type="entry name" value="UCP007028"/>
    <property type="match status" value="1"/>
</dbReference>
<evidence type="ECO:0000313" key="2">
    <source>
        <dbReference type="Proteomes" id="UP000176864"/>
    </source>
</evidence>
<protein>
    <submittedName>
        <fullName evidence="1">RNA signal recognition particle</fullName>
    </submittedName>
</protein>
<dbReference type="AlphaFoldDB" id="A0A1F5NN81"/>
<dbReference type="SUPFAM" id="SSF54909">
    <property type="entry name" value="Dimeric alpha+beta barrel"/>
    <property type="match status" value="1"/>
</dbReference>
<dbReference type="Gene3D" id="3.30.70.100">
    <property type="match status" value="1"/>
</dbReference>
<comment type="caution">
    <text evidence="1">The sequence shown here is derived from an EMBL/GenBank/DDBJ whole genome shotgun (WGS) entry which is preliminary data.</text>
</comment>
<sequence length="120" mass="14077">MYVDGFVIPVPKKNTGKYKKMASDASKVWKRFGALDYKECILDDAKPKWVINTFPKMAKTKPDETVWFSFIVYKSRAHRDTVNKKVMAYYEKKYGKDAMKDMPFDMKRFAYGGFKVMVDV</sequence>
<evidence type="ECO:0000313" key="1">
    <source>
        <dbReference type="EMBL" id="OGE78984.1"/>
    </source>
</evidence>
<gene>
    <name evidence="1" type="ORF">A2751_00780</name>
</gene>
<dbReference type="EMBL" id="MFEK01000010">
    <property type="protein sequence ID" value="OGE78984.1"/>
    <property type="molecule type" value="Genomic_DNA"/>
</dbReference>
<dbReference type="InterPro" id="IPR011008">
    <property type="entry name" value="Dimeric_a/b-barrel"/>
</dbReference>
<dbReference type="Pfam" id="PF07237">
    <property type="entry name" value="DUF1428"/>
    <property type="match status" value="1"/>
</dbReference>
<organism evidence="1 2">
    <name type="scientific">Candidatus Doudnabacteria bacterium RIFCSPHIGHO2_01_FULL_46_14</name>
    <dbReference type="NCBI Taxonomy" id="1817824"/>
    <lineage>
        <taxon>Bacteria</taxon>
        <taxon>Candidatus Doudnaibacteriota</taxon>
    </lineage>
</organism>